<evidence type="ECO:0000313" key="3">
    <source>
        <dbReference type="Proteomes" id="UP000184287"/>
    </source>
</evidence>
<gene>
    <name evidence="2" type="ORF">SAMN04488522_101918</name>
</gene>
<keyword evidence="3" id="KW-1185">Reference proteome</keyword>
<dbReference type="RefSeq" id="WP_159441053.1">
    <property type="nucleotide sequence ID" value="NZ_FQUQ01000001.1"/>
</dbReference>
<dbReference type="STRING" id="288992.SAMN04488522_101918"/>
<accession>A0A1M4VI43</accession>
<reference evidence="3" key="1">
    <citation type="submission" date="2016-11" db="EMBL/GenBank/DDBJ databases">
        <authorList>
            <person name="Varghese N."/>
            <person name="Submissions S."/>
        </authorList>
    </citation>
    <scope>NUCLEOTIDE SEQUENCE [LARGE SCALE GENOMIC DNA]</scope>
    <source>
        <strain evidence="3">DSM 16990</strain>
    </source>
</reference>
<keyword evidence="1" id="KW-0472">Membrane</keyword>
<keyword evidence="1" id="KW-0812">Transmembrane</keyword>
<name>A0A1M4VI43_9SPHI</name>
<evidence type="ECO:0000256" key="1">
    <source>
        <dbReference type="SAM" id="Phobius"/>
    </source>
</evidence>
<keyword evidence="1" id="KW-1133">Transmembrane helix</keyword>
<sequence length="55" mass="6560">MEKFILMLTPNGNNKSRTYWINLLCFLFLVTAYFFDHKDQFLKGVMQGLYDFTGK</sequence>
<proteinExistence type="predicted"/>
<dbReference type="EMBL" id="FQUQ01000001">
    <property type="protein sequence ID" value="SHE68706.1"/>
    <property type="molecule type" value="Genomic_DNA"/>
</dbReference>
<protein>
    <submittedName>
        <fullName evidence="2">Uncharacterized protein</fullName>
    </submittedName>
</protein>
<dbReference type="AlphaFoldDB" id="A0A1M4VI43"/>
<dbReference type="Proteomes" id="UP000184287">
    <property type="component" value="Unassembled WGS sequence"/>
</dbReference>
<feature type="transmembrane region" description="Helical" evidence="1">
    <location>
        <begin position="20"/>
        <end position="36"/>
    </location>
</feature>
<organism evidence="2 3">
    <name type="scientific">Pedobacter caeni</name>
    <dbReference type="NCBI Taxonomy" id="288992"/>
    <lineage>
        <taxon>Bacteria</taxon>
        <taxon>Pseudomonadati</taxon>
        <taxon>Bacteroidota</taxon>
        <taxon>Sphingobacteriia</taxon>
        <taxon>Sphingobacteriales</taxon>
        <taxon>Sphingobacteriaceae</taxon>
        <taxon>Pedobacter</taxon>
    </lineage>
</organism>
<evidence type="ECO:0000313" key="2">
    <source>
        <dbReference type="EMBL" id="SHE68706.1"/>
    </source>
</evidence>